<keyword evidence="1" id="KW-1133">Transmembrane helix</keyword>
<proteinExistence type="predicted"/>
<keyword evidence="1" id="KW-0472">Membrane</keyword>
<protein>
    <submittedName>
        <fullName evidence="2">Uncharacterized protein</fullName>
    </submittedName>
</protein>
<organism evidence="2 3">
    <name type="scientific">Pontibacillus salipaludis</name>
    <dbReference type="NCBI Taxonomy" id="1697394"/>
    <lineage>
        <taxon>Bacteria</taxon>
        <taxon>Bacillati</taxon>
        <taxon>Bacillota</taxon>
        <taxon>Bacilli</taxon>
        <taxon>Bacillales</taxon>
        <taxon>Bacillaceae</taxon>
        <taxon>Pontibacillus</taxon>
    </lineage>
</organism>
<keyword evidence="1" id="KW-0812">Transmembrane</keyword>
<dbReference type="EMBL" id="BMIN01000005">
    <property type="protein sequence ID" value="GGD09764.1"/>
    <property type="molecule type" value="Genomic_DNA"/>
</dbReference>
<keyword evidence="3" id="KW-1185">Reference proteome</keyword>
<feature type="transmembrane region" description="Helical" evidence="1">
    <location>
        <begin position="33"/>
        <end position="51"/>
    </location>
</feature>
<comment type="caution">
    <text evidence="2">The sequence shown here is derived from an EMBL/GenBank/DDBJ whole genome shotgun (WGS) entry which is preliminary data.</text>
</comment>
<reference evidence="3" key="1">
    <citation type="journal article" date="2019" name="Int. J. Syst. Evol. Microbiol.">
        <title>The Global Catalogue of Microorganisms (GCM) 10K type strain sequencing project: providing services to taxonomists for standard genome sequencing and annotation.</title>
        <authorList>
            <consortium name="The Broad Institute Genomics Platform"/>
            <consortium name="The Broad Institute Genome Sequencing Center for Infectious Disease"/>
            <person name="Wu L."/>
            <person name="Ma J."/>
        </authorList>
    </citation>
    <scope>NUCLEOTIDE SEQUENCE [LARGE SCALE GENOMIC DNA]</scope>
    <source>
        <strain evidence="3">CGMCC 1.15353</strain>
    </source>
</reference>
<accession>A0ABQ1Q1H1</accession>
<evidence type="ECO:0000256" key="1">
    <source>
        <dbReference type="SAM" id="Phobius"/>
    </source>
</evidence>
<gene>
    <name evidence="2" type="ORF">GCM10011389_16580</name>
</gene>
<evidence type="ECO:0000313" key="3">
    <source>
        <dbReference type="Proteomes" id="UP000642571"/>
    </source>
</evidence>
<sequence>MKVSLSLISLFIIMFISAYNVFTRSLPSTQVSAFMVMVFTLTGILSLYIGYKRKRKDQ</sequence>
<dbReference type="Proteomes" id="UP000642571">
    <property type="component" value="Unassembled WGS sequence"/>
</dbReference>
<evidence type="ECO:0000313" key="2">
    <source>
        <dbReference type="EMBL" id="GGD09764.1"/>
    </source>
</evidence>
<name>A0ABQ1Q1H1_9BACI</name>